<name>A0A0C9T4A9_PAXIN</name>
<proteinExistence type="predicted"/>
<sequence>MYLTTIQEGGGYGLAHNCEPVDPVGRRTALVQVQTAGAKNRHECEVTLAAETPSSQQLPDNDQTGESALAFLLIHDPEEAEHLGLHIPLKKRGLVFKNHGPFDFPGTYPFPLQDCTNKPGTLYVRGEYPPPGQSGFNAQQFPQYPLKGGAEPGATSVAGRVVIDFWNQQRITAVFKTNAENYVSGGTGTWVQINK</sequence>
<dbReference type="OrthoDB" id="2906736at2759"/>
<dbReference type="EMBL" id="KN820445">
    <property type="protein sequence ID" value="KIJ06213.1"/>
    <property type="molecule type" value="Genomic_DNA"/>
</dbReference>
<evidence type="ECO:0000313" key="2">
    <source>
        <dbReference type="Proteomes" id="UP000053647"/>
    </source>
</evidence>
<evidence type="ECO:0000313" key="1">
    <source>
        <dbReference type="EMBL" id="KIJ06213.1"/>
    </source>
</evidence>
<reference evidence="2" key="2">
    <citation type="submission" date="2015-01" db="EMBL/GenBank/DDBJ databases">
        <title>Evolutionary Origins and Diversification of the Mycorrhizal Mutualists.</title>
        <authorList>
            <consortium name="DOE Joint Genome Institute"/>
            <consortium name="Mycorrhizal Genomics Consortium"/>
            <person name="Kohler A."/>
            <person name="Kuo A."/>
            <person name="Nagy L.G."/>
            <person name="Floudas D."/>
            <person name="Copeland A."/>
            <person name="Barry K.W."/>
            <person name="Cichocki N."/>
            <person name="Veneault-Fourrey C."/>
            <person name="LaButti K."/>
            <person name="Lindquist E.A."/>
            <person name="Lipzen A."/>
            <person name="Lundell T."/>
            <person name="Morin E."/>
            <person name="Murat C."/>
            <person name="Riley R."/>
            <person name="Ohm R."/>
            <person name="Sun H."/>
            <person name="Tunlid A."/>
            <person name="Henrissat B."/>
            <person name="Grigoriev I.V."/>
            <person name="Hibbett D.S."/>
            <person name="Martin F."/>
        </authorList>
    </citation>
    <scope>NUCLEOTIDE SEQUENCE [LARGE SCALE GENOMIC DNA]</scope>
    <source>
        <strain evidence="2">ATCC 200175</strain>
    </source>
</reference>
<organism evidence="1 2">
    <name type="scientific">Paxillus involutus ATCC 200175</name>
    <dbReference type="NCBI Taxonomy" id="664439"/>
    <lineage>
        <taxon>Eukaryota</taxon>
        <taxon>Fungi</taxon>
        <taxon>Dikarya</taxon>
        <taxon>Basidiomycota</taxon>
        <taxon>Agaricomycotina</taxon>
        <taxon>Agaricomycetes</taxon>
        <taxon>Agaricomycetidae</taxon>
        <taxon>Boletales</taxon>
        <taxon>Paxilineae</taxon>
        <taxon>Paxillaceae</taxon>
        <taxon>Paxillus</taxon>
    </lineage>
</organism>
<protein>
    <submittedName>
        <fullName evidence="1">Uncharacterized protein</fullName>
    </submittedName>
</protein>
<keyword evidence="2" id="KW-1185">Reference proteome</keyword>
<gene>
    <name evidence="1" type="ORF">PAXINDRAFT_20579</name>
</gene>
<dbReference type="HOGENOM" id="CLU_1396750_0_0_1"/>
<reference evidence="1 2" key="1">
    <citation type="submission" date="2014-06" db="EMBL/GenBank/DDBJ databases">
        <authorList>
            <consortium name="DOE Joint Genome Institute"/>
            <person name="Kuo A."/>
            <person name="Kohler A."/>
            <person name="Nagy L.G."/>
            <person name="Floudas D."/>
            <person name="Copeland A."/>
            <person name="Barry K.W."/>
            <person name="Cichocki N."/>
            <person name="Veneault-Fourrey C."/>
            <person name="LaButti K."/>
            <person name="Lindquist E.A."/>
            <person name="Lipzen A."/>
            <person name="Lundell T."/>
            <person name="Morin E."/>
            <person name="Murat C."/>
            <person name="Sun H."/>
            <person name="Tunlid A."/>
            <person name="Henrissat B."/>
            <person name="Grigoriev I.V."/>
            <person name="Hibbett D.S."/>
            <person name="Martin F."/>
            <person name="Nordberg H.P."/>
            <person name="Cantor M.N."/>
            <person name="Hua S.X."/>
        </authorList>
    </citation>
    <scope>NUCLEOTIDE SEQUENCE [LARGE SCALE GENOMIC DNA]</scope>
    <source>
        <strain evidence="1 2">ATCC 200175</strain>
    </source>
</reference>
<dbReference type="AlphaFoldDB" id="A0A0C9T4A9"/>
<dbReference type="Proteomes" id="UP000053647">
    <property type="component" value="Unassembled WGS sequence"/>
</dbReference>
<accession>A0A0C9T4A9</accession>